<organism evidence="1 2">
    <name type="scientific">Thraustotheca clavata</name>
    <dbReference type="NCBI Taxonomy" id="74557"/>
    <lineage>
        <taxon>Eukaryota</taxon>
        <taxon>Sar</taxon>
        <taxon>Stramenopiles</taxon>
        <taxon>Oomycota</taxon>
        <taxon>Saprolegniomycetes</taxon>
        <taxon>Saprolegniales</taxon>
        <taxon>Achlyaceae</taxon>
        <taxon>Thraustotheca</taxon>
    </lineage>
</organism>
<sequence length="287" mass="31636">MMHLLVLGNGAAGAEKQALALARMLQSAISSKKSSLSTRISMCRVPYTSSFVHIPPALHIGAAAMLQQPLLGYNPPLPTQFIPHVVIGCGRSTVALCAGLKMAHPSIFNTQIQHPRTDLKYFNAVIAPEHDFHDKIYQESRVYLTKGTITDVNPQLLDLWEGSDEWIQWSDPKIALLVGGSCRGYEFNVDRAKALVKQMKVVVPSEASILATFSRRTPAKVQEYLRKALYDSFERVSLYNGIGTNPYLGYLKHASSIITTPDSISMTTEALCSAKPVIVFDLERCQS</sequence>
<protein>
    <recommendedName>
        <fullName evidence="3">Mitochondrial fission protein ELM1</fullName>
    </recommendedName>
</protein>
<dbReference type="SUPFAM" id="SSF53756">
    <property type="entry name" value="UDP-Glycosyltransferase/glycogen phosphorylase"/>
    <property type="match status" value="1"/>
</dbReference>
<dbReference type="Pfam" id="PF06258">
    <property type="entry name" value="Mito_fiss_Elm1"/>
    <property type="match status" value="1"/>
</dbReference>
<evidence type="ECO:0000313" key="1">
    <source>
        <dbReference type="EMBL" id="OQR89144.1"/>
    </source>
</evidence>
<comment type="caution">
    <text evidence="1">The sequence shown here is derived from an EMBL/GenBank/DDBJ whole genome shotgun (WGS) entry which is preliminary data.</text>
</comment>
<reference evidence="1 2" key="1">
    <citation type="journal article" date="2014" name="Genome Biol. Evol.">
        <title>The secreted proteins of Achlya hypogyna and Thraustotheca clavata identify the ancestral oomycete secretome and reveal gene acquisitions by horizontal gene transfer.</title>
        <authorList>
            <person name="Misner I."/>
            <person name="Blouin N."/>
            <person name="Leonard G."/>
            <person name="Richards T.A."/>
            <person name="Lane C.E."/>
        </authorList>
    </citation>
    <scope>NUCLEOTIDE SEQUENCE [LARGE SCALE GENOMIC DNA]</scope>
    <source>
        <strain evidence="1 2">ATCC 34112</strain>
    </source>
</reference>
<dbReference type="AlphaFoldDB" id="A0A1V9YTL8"/>
<dbReference type="Proteomes" id="UP000243217">
    <property type="component" value="Unassembled WGS sequence"/>
</dbReference>
<dbReference type="PANTHER" id="PTHR33986:SF15">
    <property type="entry name" value="MITOCHONDRIAL FISSION PROTEIN ELM1"/>
    <property type="match status" value="1"/>
</dbReference>
<accession>A0A1V9YTL8</accession>
<evidence type="ECO:0000313" key="2">
    <source>
        <dbReference type="Proteomes" id="UP000243217"/>
    </source>
</evidence>
<feature type="non-terminal residue" evidence="1">
    <location>
        <position position="287"/>
    </location>
</feature>
<evidence type="ECO:0008006" key="3">
    <source>
        <dbReference type="Google" id="ProtNLM"/>
    </source>
</evidence>
<dbReference type="InterPro" id="IPR009367">
    <property type="entry name" value="Elm1-like"/>
</dbReference>
<dbReference type="EMBL" id="JNBS01002844">
    <property type="protein sequence ID" value="OQR89144.1"/>
    <property type="molecule type" value="Genomic_DNA"/>
</dbReference>
<dbReference type="PANTHER" id="PTHR33986">
    <property type="entry name" value="OS02G0535700 PROTEIN"/>
    <property type="match status" value="1"/>
</dbReference>
<name>A0A1V9YTL8_9STRA</name>
<keyword evidence="2" id="KW-1185">Reference proteome</keyword>
<dbReference type="OrthoDB" id="1856981at2759"/>
<gene>
    <name evidence="1" type="ORF">THRCLA_09899</name>
</gene>
<proteinExistence type="predicted"/>